<dbReference type="RefSeq" id="WP_013440738.1">
    <property type="nucleotide sequence ID" value="NC_014731.1"/>
</dbReference>
<sequence length="263" mass="29920">MVPPSPSPLAETLQARLDCLRTINDDPQEKRTLTDSLDIPRSTLDDIVRELEEKGLVSYRDGEWHTTPWGQLACEMHYSYLNSIRDLIKAKPVLDILPPNHSLSESVIVDAEVKLPHPNVSGCLMGTILERLEKANDIRIATPQVLTGYYEQFYQYCSNDETSVEIILDQQIRDWYESQDSEKVNELSNCPSTSVRWREIPFEFGLVLLDDEEVIVSVFAEHGIAGLIMNDSRDAMAWARDRYDSIRQDSESTKNSNKISGVT</sequence>
<feature type="domain" description="HVO-A0261-like N-terminal" evidence="2">
    <location>
        <begin position="14"/>
        <end position="83"/>
    </location>
</feature>
<evidence type="ECO:0000259" key="1">
    <source>
        <dbReference type="Pfam" id="PF08350"/>
    </source>
</evidence>
<organism evidence="3 4">
    <name type="scientific">Halogeometricum borinquense (strain ATCC 700274 / DSM 11551 / JCM 10706 / KCTC 4070 / PR3)</name>
    <dbReference type="NCBI Taxonomy" id="469382"/>
    <lineage>
        <taxon>Archaea</taxon>
        <taxon>Methanobacteriati</taxon>
        <taxon>Methanobacteriota</taxon>
        <taxon>Stenosarchaea group</taxon>
        <taxon>Halobacteria</taxon>
        <taxon>Halobacteriales</taxon>
        <taxon>Haloferacaceae</taxon>
        <taxon>Halogeometricum</taxon>
    </lineage>
</organism>
<dbReference type="Pfam" id="PF08350">
    <property type="entry name" value="FilR1_middle"/>
    <property type="match status" value="1"/>
</dbReference>
<evidence type="ECO:0000313" key="3">
    <source>
        <dbReference type="EMBL" id="ADQ68849.1"/>
    </source>
</evidence>
<reference evidence="4" key="1">
    <citation type="journal article" date="2009" name="Stand. Genomic Sci.">
        <title>Complete genome sequence of Halogeometricum borinquense type strain (PR3).</title>
        <authorList>
            <person name="Malfatti S."/>
            <person name="Tindall B.J."/>
            <person name="Schneider S."/>
            <person name="Fahnrich R."/>
            <person name="Lapidus A."/>
            <person name="Labuttii K."/>
            <person name="Copeland A."/>
            <person name="Glavina Del Rio T."/>
            <person name="Nolan M."/>
            <person name="Chen F."/>
            <person name="Lucas S."/>
            <person name="Tice H."/>
            <person name="Cheng J.F."/>
            <person name="Bruce D."/>
            <person name="Goodwin L."/>
            <person name="Pitluck S."/>
            <person name="Anderson I."/>
            <person name="Pati A."/>
            <person name="Ivanova N."/>
            <person name="Mavromatis K."/>
            <person name="Chen A."/>
            <person name="Palaniappan K."/>
            <person name="D'haeseleer P."/>
            <person name="Goker M."/>
            <person name="Bristow J."/>
            <person name="Eisen J.A."/>
            <person name="Markowitz V."/>
            <person name="Hugenholtz P."/>
            <person name="Kyrpides N.C."/>
            <person name="Klenk H.P."/>
            <person name="Chain P."/>
        </authorList>
    </citation>
    <scope>NUCLEOTIDE SEQUENCE [LARGE SCALE GENOMIC DNA]</scope>
    <source>
        <strain evidence="4">ATCC 700274 / DSM 11551 / JCM 10706 / KCTC 4070 / PR3</strain>
        <plasmid evidence="4">pHBOR02</plasmid>
    </source>
</reference>
<dbReference type="Proteomes" id="UP000006663">
    <property type="component" value="Plasmid pHBOR02"/>
</dbReference>
<proteinExistence type="predicted"/>
<dbReference type="KEGG" id="hbo:Hbor_33240"/>
<accession>E4NVG5</accession>
<keyword evidence="3" id="KW-0614">Plasmid</keyword>
<geneLocation type="plasmid" evidence="3 4">
    <name>pHBOR02</name>
</geneLocation>
<dbReference type="OrthoDB" id="11410at2157"/>
<dbReference type="GeneID" id="31803311"/>
<dbReference type="HOGENOM" id="CLU_071220_1_0_2"/>
<gene>
    <name evidence="3" type="ordered locus">Hbor_33240</name>
</gene>
<dbReference type="EMBL" id="CP001692">
    <property type="protein sequence ID" value="ADQ68849.1"/>
    <property type="molecule type" value="Genomic_DNA"/>
</dbReference>
<protein>
    <submittedName>
        <fullName evidence="3">Uncharacterized protein</fullName>
    </submittedName>
</protein>
<dbReference type="InterPro" id="IPR036390">
    <property type="entry name" value="WH_DNA-bd_sf"/>
</dbReference>
<evidence type="ECO:0000313" key="4">
    <source>
        <dbReference type="Proteomes" id="UP000006663"/>
    </source>
</evidence>
<evidence type="ECO:0000259" key="2">
    <source>
        <dbReference type="Pfam" id="PF25213"/>
    </source>
</evidence>
<dbReference type="InterPro" id="IPR013561">
    <property type="entry name" value="FilR1_middle_dom"/>
</dbReference>
<keyword evidence="4" id="KW-1185">Reference proteome</keyword>
<feature type="domain" description="Methanogenesis regulatory protein FilR1 middle" evidence="1">
    <location>
        <begin position="127"/>
        <end position="248"/>
    </location>
</feature>
<dbReference type="AlphaFoldDB" id="E4NVG5"/>
<name>E4NVG5_HALBP</name>
<dbReference type="Pfam" id="PF25213">
    <property type="entry name" value="HVO_A0261_N"/>
    <property type="match status" value="1"/>
</dbReference>
<dbReference type="InterPro" id="IPR057527">
    <property type="entry name" value="HVO_A0261-like_N"/>
</dbReference>
<dbReference type="SUPFAM" id="SSF46785">
    <property type="entry name" value="Winged helix' DNA-binding domain"/>
    <property type="match status" value="1"/>
</dbReference>